<evidence type="ECO:0000259" key="8">
    <source>
        <dbReference type="PROSITE" id="PS51379"/>
    </source>
</evidence>
<keyword evidence="7" id="KW-0472">Membrane</keyword>
<dbReference type="PANTHER" id="PTHR30176">
    <property type="entry name" value="FERREDOXIN-TYPE PROTEIN NAPH"/>
    <property type="match status" value="1"/>
</dbReference>
<dbReference type="GO" id="GO:0005886">
    <property type="term" value="C:plasma membrane"/>
    <property type="evidence" value="ECO:0007669"/>
    <property type="project" value="TreeGrafter"/>
</dbReference>
<accession>A0A5A8F189</accession>
<dbReference type="Gene3D" id="3.30.70.20">
    <property type="match status" value="1"/>
</dbReference>
<dbReference type="GO" id="GO:0046872">
    <property type="term" value="F:metal ion binding"/>
    <property type="evidence" value="ECO:0007669"/>
    <property type="project" value="UniProtKB-KW"/>
</dbReference>
<keyword evidence="7" id="KW-1133">Transmembrane helix</keyword>
<dbReference type="InterPro" id="IPR017896">
    <property type="entry name" value="4Fe4S_Fe-S-bd"/>
</dbReference>
<evidence type="ECO:0000256" key="5">
    <source>
        <dbReference type="ARBA" id="ARBA00023004"/>
    </source>
</evidence>
<feature type="transmembrane region" description="Helical" evidence="7">
    <location>
        <begin position="263"/>
        <end position="281"/>
    </location>
</feature>
<proteinExistence type="predicted"/>
<feature type="transmembrane region" description="Helical" evidence="7">
    <location>
        <begin position="12"/>
        <end position="35"/>
    </location>
</feature>
<keyword evidence="4" id="KW-0249">Electron transport</keyword>
<dbReference type="Proteomes" id="UP000322876">
    <property type="component" value="Unassembled WGS sequence"/>
</dbReference>
<dbReference type="OrthoDB" id="9811700at2"/>
<evidence type="ECO:0000313" key="10">
    <source>
        <dbReference type="Proteomes" id="UP000322876"/>
    </source>
</evidence>
<keyword evidence="7" id="KW-0812">Transmembrane</keyword>
<feature type="transmembrane region" description="Helical" evidence="7">
    <location>
        <begin position="55"/>
        <end position="77"/>
    </location>
</feature>
<evidence type="ECO:0000256" key="6">
    <source>
        <dbReference type="ARBA" id="ARBA00023014"/>
    </source>
</evidence>
<keyword evidence="10" id="KW-1185">Reference proteome</keyword>
<feature type="transmembrane region" description="Helical" evidence="7">
    <location>
        <begin position="110"/>
        <end position="132"/>
    </location>
</feature>
<sequence>MMMNSYQTYRKIVRTVLIIITAGLPFIKINGNSALRFDIPTLKLFFFGQTIRIDNFFTILIFFLFLTFLFILITMLFGRIWCGWLCPQSVTLEITSFMDKFNKKSTINKLLSIIALIFFSVIISTNILLYFIPPEQFIHSFNKVTFYFLLFIAAIIFLDLLLVRYRFCATICPYSMLQSVLIDNNTLVIAMDPDRKNECINCLRCVKICPTGIDIRNGLNSACIACAKCIDECSKTMTKLNKTTLIDYRYGIQNKPRFLRTNIVILSAISAIFLAIFIFSMSRLNNLQVEIIPNNHFQPRYTNNFAINSYNFIFENNSNKEINTELSIKNLDRYYILPTNNFIIPPSERISKIIYIKIPKLLLENKHFLNLDVSIKLKNSDKIISKTISFRKPITRRGKKR</sequence>
<dbReference type="PROSITE" id="PS00198">
    <property type="entry name" value="4FE4S_FER_1"/>
    <property type="match status" value="1"/>
</dbReference>
<keyword evidence="1" id="KW-0813">Transport</keyword>
<dbReference type="AlphaFoldDB" id="A0A5A8F189"/>
<keyword evidence="5" id="KW-0408">Iron</keyword>
<evidence type="ECO:0000256" key="7">
    <source>
        <dbReference type="SAM" id="Phobius"/>
    </source>
</evidence>
<comment type="caution">
    <text evidence="9">The sequence shown here is derived from an EMBL/GenBank/DDBJ whole genome shotgun (WGS) entry which is preliminary data.</text>
</comment>
<keyword evidence="2" id="KW-0004">4Fe-4S</keyword>
<gene>
    <name evidence="9" type="ORF">FHQ18_11265</name>
</gene>
<dbReference type="PANTHER" id="PTHR30176:SF3">
    <property type="entry name" value="FERREDOXIN-TYPE PROTEIN NAPH"/>
    <property type="match status" value="1"/>
</dbReference>
<dbReference type="InterPro" id="IPR017900">
    <property type="entry name" value="4Fe4S_Fe_S_CS"/>
</dbReference>
<dbReference type="EMBL" id="VFJB01000009">
    <property type="protein sequence ID" value="KAA0257141.1"/>
    <property type="molecule type" value="Genomic_DNA"/>
</dbReference>
<dbReference type="SUPFAM" id="SSF54862">
    <property type="entry name" value="4Fe-4S ferredoxins"/>
    <property type="match status" value="1"/>
</dbReference>
<organism evidence="9 10">
    <name type="scientific">Deferribacter autotrophicus</name>
    <dbReference type="NCBI Taxonomy" id="500465"/>
    <lineage>
        <taxon>Bacteria</taxon>
        <taxon>Pseudomonadati</taxon>
        <taxon>Deferribacterota</taxon>
        <taxon>Deferribacteres</taxon>
        <taxon>Deferribacterales</taxon>
        <taxon>Deferribacteraceae</taxon>
        <taxon>Deferribacter</taxon>
    </lineage>
</organism>
<evidence type="ECO:0000313" key="9">
    <source>
        <dbReference type="EMBL" id="KAA0257141.1"/>
    </source>
</evidence>
<dbReference type="PROSITE" id="PS51379">
    <property type="entry name" value="4FE4S_FER_2"/>
    <property type="match status" value="1"/>
</dbReference>
<keyword evidence="6" id="KW-0411">Iron-sulfur</keyword>
<feature type="transmembrane region" description="Helical" evidence="7">
    <location>
        <begin position="144"/>
        <end position="163"/>
    </location>
</feature>
<evidence type="ECO:0000256" key="4">
    <source>
        <dbReference type="ARBA" id="ARBA00022982"/>
    </source>
</evidence>
<evidence type="ECO:0000256" key="3">
    <source>
        <dbReference type="ARBA" id="ARBA00022723"/>
    </source>
</evidence>
<reference evidence="9 10" key="1">
    <citation type="submission" date="2019-06" db="EMBL/GenBank/DDBJ databases">
        <title>Genomic insights into carbon and energy metabolism of Deferribacter autotrophicus revealed new metabolic traits in the phylum Deferribacteres.</title>
        <authorList>
            <person name="Slobodkin A.I."/>
            <person name="Slobodkina G.B."/>
            <person name="Allioux M."/>
            <person name="Alain K."/>
            <person name="Jebbar M."/>
            <person name="Shadrin V."/>
            <person name="Kublanov I.V."/>
            <person name="Toshchakov S.V."/>
            <person name="Bonch-Osmolovskaya E.A."/>
        </authorList>
    </citation>
    <scope>NUCLEOTIDE SEQUENCE [LARGE SCALE GENOMIC DNA]</scope>
    <source>
        <strain evidence="9 10">SL50</strain>
    </source>
</reference>
<feature type="domain" description="4Fe-4S ferredoxin-type" evidence="8">
    <location>
        <begin position="187"/>
        <end position="218"/>
    </location>
</feature>
<dbReference type="GO" id="GO:0051539">
    <property type="term" value="F:4 iron, 4 sulfur cluster binding"/>
    <property type="evidence" value="ECO:0007669"/>
    <property type="project" value="UniProtKB-KW"/>
</dbReference>
<name>A0A5A8F189_9BACT</name>
<dbReference type="Pfam" id="PF12801">
    <property type="entry name" value="Fer4_5"/>
    <property type="match status" value="2"/>
</dbReference>
<dbReference type="InterPro" id="IPR051684">
    <property type="entry name" value="Electron_Trans/Redox"/>
</dbReference>
<evidence type="ECO:0000256" key="1">
    <source>
        <dbReference type="ARBA" id="ARBA00022448"/>
    </source>
</evidence>
<dbReference type="Pfam" id="PF13746">
    <property type="entry name" value="Fer4_18"/>
    <property type="match status" value="1"/>
</dbReference>
<evidence type="ECO:0000256" key="2">
    <source>
        <dbReference type="ARBA" id="ARBA00022485"/>
    </source>
</evidence>
<protein>
    <submittedName>
        <fullName evidence="9">4Fe-4S binding protein</fullName>
    </submittedName>
</protein>
<keyword evidence="3" id="KW-0479">Metal-binding</keyword>